<dbReference type="AlphaFoldDB" id="A0A128FHZ2"/>
<reference evidence="3" key="1">
    <citation type="submission" date="2016-02" db="EMBL/GenBank/DDBJ databases">
        <authorList>
            <person name="Rodrigo-Torres Lidia"/>
            <person name="Arahal R.David."/>
        </authorList>
    </citation>
    <scope>NUCLEOTIDE SEQUENCE [LARGE SCALE GENOMIC DNA]</scope>
    <source>
        <strain evidence="3">CECT 8713</strain>
    </source>
</reference>
<name>A0A128FHZ2_9GAMM</name>
<feature type="compositionally biased region" description="Basic and acidic residues" evidence="1">
    <location>
        <begin position="22"/>
        <end position="41"/>
    </location>
</feature>
<keyword evidence="3" id="KW-1185">Reference proteome</keyword>
<evidence type="ECO:0000313" key="2">
    <source>
        <dbReference type="EMBL" id="CZF86180.1"/>
    </source>
</evidence>
<feature type="region of interest" description="Disordered" evidence="1">
    <location>
        <begin position="20"/>
        <end position="51"/>
    </location>
</feature>
<proteinExistence type="predicted"/>
<sequence length="51" mass="5781">MCSLMLFSSKLDDLTKTLNQTDSDKHTEDTSVKSGTEEQWRLEGCGGRQSW</sequence>
<evidence type="ECO:0000313" key="3">
    <source>
        <dbReference type="Proteomes" id="UP000073601"/>
    </source>
</evidence>
<dbReference type="EMBL" id="FIZY01000055">
    <property type="protein sequence ID" value="CZF86180.1"/>
    <property type="molecule type" value="Genomic_DNA"/>
</dbReference>
<evidence type="ECO:0000256" key="1">
    <source>
        <dbReference type="SAM" id="MobiDB-lite"/>
    </source>
</evidence>
<gene>
    <name evidence="2" type="ORF">GMA8713_04213</name>
</gene>
<protein>
    <submittedName>
        <fullName evidence="2">Uncharacterized protein</fullName>
    </submittedName>
</protein>
<dbReference type="Proteomes" id="UP000073601">
    <property type="component" value="Unassembled WGS sequence"/>
</dbReference>
<organism evidence="2 3">
    <name type="scientific">Grimontia marina</name>
    <dbReference type="NCBI Taxonomy" id="646534"/>
    <lineage>
        <taxon>Bacteria</taxon>
        <taxon>Pseudomonadati</taxon>
        <taxon>Pseudomonadota</taxon>
        <taxon>Gammaproteobacteria</taxon>
        <taxon>Vibrionales</taxon>
        <taxon>Vibrionaceae</taxon>
        <taxon>Grimontia</taxon>
    </lineage>
</organism>
<accession>A0A128FHZ2</accession>